<comment type="caution">
    <text evidence="1">The sequence shown here is derived from an EMBL/GenBank/DDBJ whole genome shotgun (WGS) entry which is preliminary data.</text>
</comment>
<organism evidence="1 3">
    <name type="scientific">Duganella violaceipulchra</name>
    <dbReference type="NCBI Taxonomy" id="2849652"/>
    <lineage>
        <taxon>Bacteria</taxon>
        <taxon>Pseudomonadati</taxon>
        <taxon>Pseudomonadota</taxon>
        <taxon>Betaproteobacteria</taxon>
        <taxon>Burkholderiales</taxon>
        <taxon>Oxalobacteraceae</taxon>
        <taxon>Telluria group</taxon>
        <taxon>Duganella</taxon>
    </lineage>
</organism>
<evidence type="ECO:0000313" key="2">
    <source>
        <dbReference type="EMBL" id="MCP2010161.1"/>
    </source>
</evidence>
<protein>
    <submittedName>
        <fullName evidence="1">DUF2442 domain-containing protein</fullName>
    </submittedName>
</protein>
<gene>
    <name evidence="1" type="ORF">KVP70_19150</name>
    <name evidence="2" type="ORF">L1274_003893</name>
</gene>
<reference evidence="2" key="2">
    <citation type="submission" date="2022-03" db="EMBL/GenBank/DDBJ databases">
        <title>Genome Encyclopedia of Bacteria and Archaea VI: Functional Genomics of Type Strains.</title>
        <authorList>
            <person name="Whitman W."/>
        </authorList>
    </citation>
    <scope>NUCLEOTIDE SEQUENCE</scope>
    <source>
        <strain evidence="2">HSC-15S17</strain>
    </source>
</reference>
<proteinExistence type="predicted"/>
<dbReference type="AlphaFoldDB" id="A0AA41L2V0"/>
<sequence>MEWDVVDLKLQDEHTLWVRFQDGVEGVVKFNPSAFRGVFAHLRDQSLFGQVAVVNGVVTWPGELDLAPAMHDEIQRKGCWILS</sequence>
<evidence type="ECO:0000313" key="3">
    <source>
        <dbReference type="Proteomes" id="UP001155901"/>
    </source>
</evidence>
<dbReference type="Pfam" id="PF10387">
    <property type="entry name" value="DUF2442"/>
    <property type="match status" value="1"/>
</dbReference>
<reference evidence="1" key="1">
    <citation type="submission" date="2021-07" db="EMBL/GenBank/DDBJ databases">
        <title>Characterization of violacein-producing bacteria and related species.</title>
        <authorList>
            <person name="Wilson H.S."/>
            <person name="De Leon M.E."/>
        </authorList>
    </citation>
    <scope>NUCLEOTIDE SEQUENCE</scope>
    <source>
        <strain evidence="1">HSC-15S17</strain>
    </source>
</reference>
<keyword evidence="4" id="KW-1185">Reference proteome</keyword>
<dbReference type="InterPro" id="IPR018841">
    <property type="entry name" value="DUF2442"/>
</dbReference>
<accession>A0AA41L2V0</accession>
<dbReference type="RefSeq" id="WP_217943764.1">
    <property type="nucleotide sequence ID" value="NZ_JAHTGR010000010.1"/>
</dbReference>
<name>A0AA41L2V0_9BURK</name>
<dbReference type="EMBL" id="JAHTGR010000010">
    <property type="protein sequence ID" value="MBV6323053.1"/>
    <property type="molecule type" value="Genomic_DNA"/>
</dbReference>
<evidence type="ECO:0000313" key="4">
    <source>
        <dbReference type="Proteomes" id="UP001162889"/>
    </source>
</evidence>
<dbReference type="Proteomes" id="UP001155901">
    <property type="component" value="Unassembled WGS sequence"/>
</dbReference>
<dbReference type="Proteomes" id="UP001162889">
    <property type="component" value="Unassembled WGS sequence"/>
</dbReference>
<dbReference type="EMBL" id="JALJZU010000007">
    <property type="protein sequence ID" value="MCP2010161.1"/>
    <property type="molecule type" value="Genomic_DNA"/>
</dbReference>
<evidence type="ECO:0000313" key="1">
    <source>
        <dbReference type="EMBL" id="MBV6323053.1"/>
    </source>
</evidence>